<keyword evidence="2" id="KW-0812">Transmembrane</keyword>
<accession>A0A1M5XBK6</accession>
<dbReference type="Pfam" id="PF16976">
    <property type="entry name" value="RcpC"/>
    <property type="match status" value="1"/>
</dbReference>
<proteinExistence type="predicted"/>
<protein>
    <submittedName>
        <fullName evidence="4">Pilus assembly protein CpaB</fullName>
    </submittedName>
</protein>
<evidence type="ECO:0000259" key="3">
    <source>
        <dbReference type="SMART" id="SM00858"/>
    </source>
</evidence>
<evidence type="ECO:0000313" key="4">
    <source>
        <dbReference type="EMBL" id="SHH97022.1"/>
    </source>
</evidence>
<feature type="transmembrane region" description="Helical" evidence="2">
    <location>
        <begin position="7"/>
        <end position="26"/>
    </location>
</feature>
<keyword evidence="2" id="KW-0472">Membrane</keyword>
<name>A0A1M5XBK6_9CLOT</name>
<dbReference type="Gene3D" id="3.90.1210.10">
    <property type="entry name" value="Antifreeze-like/N-acetylneuraminic acid synthase C-terminal domain"/>
    <property type="match status" value="1"/>
</dbReference>
<dbReference type="SMART" id="SM00858">
    <property type="entry name" value="SAF"/>
    <property type="match status" value="1"/>
</dbReference>
<evidence type="ECO:0000313" key="5">
    <source>
        <dbReference type="Proteomes" id="UP000184447"/>
    </source>
</evidence>
<gene>
    <name evidence="4" type="ORF">SAMN02745207_03521</name>
</gene>
<reference evidence="4 5" key="1">
    <citation type="submission" date="2016-11" db="EMBL/GenBank/DDBJ databases">
        <authorList>
            <person name="Jaros S."/>
            <person name="Januszkiewicz K."/>
            <person name="Wedrychowicz H."/>
        </authorList>
    </citation>
    <scope>NUCLEOTIDE SEQUENCE [LARGE SCALE GENOMIC DNA]</scope>
    <source>
        <strain evidence="4 5">DSM 8605</strain>
    </source>
</reference>
<feature type="domain" description="SAF" evidence="3">
    <location>
        <begin position="40"/>
        <end position="102"/>
    </location>
</feature>
<dbReference type="CDD" id="cd11614">
    <property type="entry name" value="SAF_CpaB_FlgA_like"/>
    <property type="match status" value="1"/>
</dbReference>
<keyword evidence="5" id="KW-1185">Reference proteome</keyword>
<dbReference type="EMBL" id="FQXM01000026">
    <property type="protein sequence ID" value="SHH97022.1"/>
    <property type="molecule type" value="Genomic_DNA"/>
</dbReference>
<dbReference type="RefSeq" id="WP_073340071.1">
    <property type="nucleotide sequence ID" value="NZ_FQXM01000026.1"/>
</dbReference>
<dbReference type="STRING" id="1121316.SAMN02745207_03521"/>
<dbReference type="OrthoDB" id="1757906at2"/>
<evidence type="ECO:0000256" key="2">
    <source>
        <dbReference type="SAM" id="Phobius"/>
    </source>
</evidence>
<dbReference type="InterPro" id="IPR031571">
    <property type="entry name" value="RcpC_dom"/>
</dbReference>
<dbReference type="InterPro" id="IPR013974">
    <property type="entry name" value="SAF"/>
</dbReference>
<dbReference type="AlphaFoldDB" id="A0A1M5XBK6"/>
<sequence length="253" mass="28330">MKINKKPIIIAFLLAIIATFGVYKYIQSISIDEEEEIAYSEVYIAANDIKSKTEIDDTMIKLQRIESKYVLKNAVLNANDIIGKIVSQEIIQGEQILYNRLLVEENNEAFAYKIPIEQRAISIEVNGVNGVAHFIRPGDHVDVILFKAEEEKDEKGTTVIYPGIAKTILQNILVIAIDQDTNSSLNDDSKNGIINEEETEMARVTFSLTPEDSEKLLVANMTGEIRLTLRNPEDSESVDTNGAIADDMVPKRK</sequence>
<organism evidence="4 5">
    <name type="scientific">Clostridium grantii DSM 8605</name>
    <dbReference type="NCBI Taxonomy" id="1121316"/>
    <lineage>
        <taxon>Bacteria</taxon>
        <taxon>Bacillati</taxon>
        <taxon>Bacillota</taxon>
        <taxon>Clostridia</taxon>
        <taxon>Eubacteriales</taxon>
        <taxon>Clostridiaceae</taxon>
        <taxon>Clostridium</taxon>
    </lineage>
</organism>
<dbReference type="NCBIfam" id="TIGR03177">
    <property type="entry name" value="pilus_cpaB"/>
    <property type="match status" value="1"/>
</dbReference>
<keyword evidence="2" id="KW-1133">Transmembrane helix</keyword>
<dbReference type="Pfam" id="PF08666">
    <property type="entry name" value="SAF"/>
    <property type="match status" value="1"/>
</dbReference>
<feature type="region of interest" description="Disordered" evidence="1">
    <location>
        <begin position="232"/>
        <end position="253"/>
    </location>
</feature>
<dbReference type="Proteomes" id="UP000184447">
    <property type="component" value="Unassembled WGS sequence"/>
</dbReference>
<dbReference type="InterPro" id="IPR017592">
    <property type="entry name" value="Pilus_assmbl_Flp-typ_CpaB"/>
</dbReference>
<evidence type="ECO:0000256" key="1">
    <source>
        <dbReference type="SAM" id="MobiDB-lite"/>
    </source>
</evidence>